<dbReference type="EMBL" id="PYBV01000005">
    <property type="protein sequence ID" value="PYC75197.1"/>
    <property type="molecule type" value="Genomic_DNA"/>
</dbReference>
<keyword evidence="3" id="KW-1185">Reference proteome</keyword>
<gene>
    <name evidence="2" type="ORF">C7C45_04835</name>
</gene>
<evidence type="ECO:0000313" key="2">
    <source>
        <dbReference type="EMBL" id="PYC75197.1"/>
    </source>
</evidence>
<reference evidence="2 3" key="1">
    <citation type="submission" date="2018-03" db="EMBL/GenBank/DDBJ databases">
        <title>Bioinformatic expansion and discovery of thiopeptide antibiotics.</title>
        <authorList>
            <person name="Schwalen C.J."/>
            <person name="Hudson G.A."/>
            <person name="Mitchell D.A."/>
        </authorList>
    </citation>
    <scope>NUCLEOTIDE SEQUENCE [LARGE SCALE GENOMIC DNA]</scope>
    <source>
        <strain evidence="2 3">NRRL 8041</strain>
    </source>
</reference>
<protein>
    <submittedName>
        <fullName evidence="2">Uncharacterized protein</fullName>
    </submittedName>
</protein>
<evidence type="ECO:0000313" key="3">
    <source>
        <dbReference type="Proteomes" id="UP000248333"/>
    </source>
</evidence>
<comment type="caution">
    <text evidence="2">The sequence shown here is derived from an EMBL/GenBank/DDBJ whole genome shotgun (WGS) entry which is preliminary data.</text>
</comment>
<name>A0A318NPA6_9ACTN</name>
<proteinExistence type="predicted"/>
<dbReference type="OrthoDB" id="9999791at2"/>
<feature type="region of interest" description="Disordered" evidence="1">
    <location>
        <begin position="74"/>
        <end position="95"/>
    </location>
</feature>
<sequence length="95" mass="10290">MSHARIGRILAIVEAKEAEQVEQAKQAERVQVAREAERNPEPIAPPNLSGGLDPMGIGDDDRSELAEWYRSVSGAASRKPGIGSMYFPSTRGAEQ</sequence>
<dbReference type="RefSeq" id="WP_110562402.1">
    <property type="nucleotide sequence ID" value="NZ_PYBV01000005.1"/>
</dbReference>
<organism evidence="2 3">
    <name type="scientific">Micromonospora arborensis</name>
    <dbReference type="NCBI Taxonomy" id="2116518"/>
    <lineage>
        <taxon>Bacteria</taxon>
        <taxon>Bacillati</taxon>
        <taxon>Actinomycetota</taxon>
        <taxon>Actinomycetes</taxon>
        <taxon>Micromonosporales</taxon>
        <taxon>Micromonosporaceae</taxon>
        <taxon>Micromonospora</taxon>
    </lineage>
</organism>
<dbReference type="AlphaFoldDB" id="A0A318NPA6"/>
<dbReference type="Proteomes" id="UP000248333">
    <property type="component" value="Unassembled WGS sequence"/>
</dbReference>
<accession>A0A318NPA6</accession>
<evidence type="ECO:0000256" key="1">
    <source>
        <dbReference type="SAM" id="MobiDB-lite"/>
    </source>
</evidence>
<feature type="region of interest" description="Disordered" evidence="1">
    <location>
        <begin position="33"/>
        <end position="60"/>
    </location>
</feature>